<feature type="region of interest" description="Disordered" evidence="1">
    <location>
        <begin position="86"/>
        <end position="180"/>
    </location>
</feature>
<proteinExistence type="predicted"/>
<reference evidence="2" key="1">
    <citation type="submission" date="2014-11" db="EMBL/GenBank/DDBJ databases">
        <authorList>
            <person name="Otto D Thomas"/>
            <person name="Naeem Raeece"/>
        </authorList>
    </citation>
    <scope>NUCLEOTIDE SEQUENCE</scope>
</reference>
<evidence type="ECO:0000256" key="1">
    <source>
        <dbReference type="SAM" id="MobiDB-lite"/>
    </source>
</evidence>
<dbReference type="VEuPathDB" id="CryptoDB:Cvel_10843"/>
<evidence type="ECO:0000313" key="2">
    <source>
        <dbReference type="EMBL" id="CEM51765.1"/>
    </source>
</evidence>
<feature type="compositionally biased region" description="Low complexity" evidence="1">
    <location>
        <begin position="110"/>
        <end position="122"/>
    </location>
</feature>
<feature type="compositionally biased region" description="Basic residues" evidence="1">
    <location>
        <begin position="163"/>
        <end position="178"/>
    </location>
</feature>
<accession>A0A0G4I4F7</accession>
<feature type="compositionally biased region" description="Low complexity" evidence="1">
    <location>
        <begin position="143"/>
        <end position="162"/>
    </location>
</feature>
<dbReference type="EMBL" id="CDMZ01005040">
    <property type="protein sequence ID" value="CEM51765.1"/>
    <property type="molecule type" value="Genomic_DNA"/>
</dbReference>
<feature type="compositionally biased region" description="Pro residues" evidence="1">
    <location>
        <begin position="86"/>
        <end position="99"/>
    </location>
</feature>
<dbReference type="AlphaFoldDB" id="A0A0G4I4F7"/>
<gene>
    <name evidence="2" type="ORF">Cvel_10843</name>
</gene>
<organism evidence="2">
    <name type="scientific">Chromera velia CCMP2878</name>
    <dbReference type="NCBI Taxonomy" id="1169474"/>
    <lineage>
        <taxon>Eukaryota</taxon>
        <taxon>Sar</taxon>
        <taxon>Alveolata</taxon>
        <taxon>Colpodellida</taxon>
        <taxon>Chromeraceae</taxon>
        <taxon>Chromera</taxon>
    </lineage>
</organism>
<dbReference type="PhylomeDB" id="A0A0G4I4F7"/>
<protein>
    <submittedName>
        <fullName evidence="2">Uncharacterized protein</fullName>
    </submittedName>
</protein>
<name>A0A0G4I4F7_9ALVE</name>
<sequence>MAHGTRLTSVEQEVVTLREGQAEILSLLRYLSGGAGGARRPHVVEQTDTEHEDRPLPNQFGVGNFVRAGVILEAFLPIRPPSVDLPAPPSGGLPPPPSGGLPAYTPMVRGGLSPPLGLSQPPAFSDRAPFVPAEGPAYSTEKSPSPSDPSSSFSDLGSSASSHSRRRRRRRSRRSGRGKKVDIAARDNIILALNHAANGNRQFKADVRKLKKGKKIPVEQVVDKLLEEYESALLAQQLAIRERVRHFPWDIQKRDGKGRVIYPENTELLWPKIDDRLDRLTMDAEEIDMEVTVKEKKEMVIQALMPDQQRGLLSDIKKQHPHMRVADLTQISWEVIEEWMVWYASFERKGPTKEKLRERANRAKENGDRRPRCHWC</sequence>